<feature type="compositionally biased region" description="Low complexity" evidence="2">
    <location>
        <begin position="720"/>
        <end position="736"/>
    </location>
</feature>
<keyword evidence="1" id="KW-0175">Coiled coil</keyword>
<evidence type="ECO:0000256" key="2">
    <source>
        <dbReference type="SAM" id="MobiDB-lite"/>
    </source>
</evidence>
<dbReference type="EMBL" id="CP014502">
    <property type="protein sequence ID" value="ANB13727.1"/>
    <property type="molecule type" value="Genomic_DNA"/>
</dbReference>
<protein>
    <submittedName>
        <fullName evidence="3">Uncharacterized protein</fullName>
    </submittedName>
</protein>
<feature type="compositionally biased region" description="Polar residues" evidence="2">
    <location>
        <begin position="46"/>
        <end position="57"/>
    </location>
</feature>
<feature type="region of interest" description="Disordered" evidence="2">
    <location>
        <begin position="695"/>
        <end position="758"/>
    </location>
</feature>
<feature type="compositionally biased region" description="Low complexity" evidence="2">
    <location>
        <begin position="641"/>
        <end position="667"/>
    </location>
</feature>
<feature type="compositionally biased region" description="Basic and acidic residues" evidence="2">
    <location>
        <begin position="264"/>
        <end position="286"/>
    </location>
</feature>
<feature type="compositionally biased region" description="Polar residues" evidence="2">
    <location>
        <begin position="706"/>
        <end position="719"/>
    </location>
</feature>
<feature type="region of interest" description="Disordered" evidence="2">
    <location>
        <begin position="425"/>
        <end position="670"/>
    </location>
</feature>
<feature type="compositionally biased region" description="Basic and acidic residues" evidence="2">
    <location>
        <begin position="469"/>
        <end position="478"/>
    </location>
</feature>
<keyword evidence="4" id="KW-1185">Reference proteome</keyword>
<dbReference type="Pfam" id="PF12709">
    <property type="entry name" value="Fungal_TACC"/>
    <property type="match status" value="1"/>
</dbReference>
<evidence type="ECO:0000313" key="4">
    <source>
        <dbReference type="Proteomes" id="UP000189580"/>
    </source>
</evidence>
<dbReference type="GeneID" id="30036828"/>
<gene>
    <name evidence="3" type="ORF">AWJ20_4671</name>
</gene>
<feature type="region of interest" description="Disordered" evidence="2">
    <location>
        <begin position="79"/>
        <end position="170"/>
    </location>
</feature>
<reference evidence="3 4" key="1">
    <citation type="submission" date="2016-02" db="EMBL/GenBank/DDBJ databases">
        <title>Complete genome sequence and transcriptome regulation of the pentose utilising yeast Sugiyamaella lignohabitans.</title>
        <authorList>
            <person name="Bellasio M."/>
            <person name="Peymann A."/>
            <person name="Valli M."/>
            <person name="Sipitzky M."/>
            <person name="Graf A."/>
            <person name="Sauer M."/>
            <person name="Marx H."/>
            <person name="Mattanovich D."/>
        </authorList>
    </citation>
    <scope>NUCLEOTIDE SEQUENCE [LARGE SCALE GENOMIC DNA]</scope>
    <source>
        <strain evidence="3 4">CBS 10342</strain>
    </source>
</reference>
<sequence length="894" mass="101528">MFAPRIFEESDQSISVADRSMFESRNADDMTNNNASPASGLRRSHTVSGSPSRTTYGSRWGDNSRKKVVAGTRYFSGDKSVELNAQSSAKRSGISGGANNETIEATRREILQSLERSPLKLYPDQHTDSQFPTEETRSLSKNRKLATSENKENGGQFVVPAAAAPAEDDDLTNFSKYDIRNISYQSVSRASPKRPQDSNKSIGNIGLRSRSKQPLPTDDSQRHHFADNEDRREPGELFERRTFSEEHHNAEDEREYARSQQSVREADNILESTDRRQVRNRSREEVGDPTPEIASYRDHEPVHSNFLREEVLQQENDFSRKPTREPIRQTIREPIHEPIREPVREQLHDFGRELTREPIRDPIREQENASGRELTREPVHKPVREPVRESIRESVPESVRDLTRNRRFEVDGEVSYRVDTQVRSDSQARGYRQELLHESAGTSVREHTEESSEREQLTREPVRNLGQDQQRENPRMYEQDAPPRQQTRNDYQSGTSYRARDRRQSMYTDRANQTVNHDSTYHARSAQTGLSPNATGTSRKEPNMGNMTISGIPSPKKIKQPVLARSKSQSRIRGPPSPTKGPYDPETNPPALKKRSVSDDRKKRQSIAILPPERERERELDRDRERERANRRQSVVPRMVGTTTTAGSTTNYHPTTATTTATSGTTTNRQMAFGRTPGRLLAPKSTAELRANINAGINNNAGGSGTKTASGVSGTTNNHNSTQAQTKTNSTSQTQQKNKDEISILEVDSTKPSEQSSQQLRIEMERKLAQHRTEIVSLKARLSGKDSEIKSLKASVEQSELTIESEARQREEMVARVAKELHVQYNKKHEAKLAQFKQSVKIKEETLTSEIHMLRAEVENLKTRIAVERDEKAELVNAFEAYQVELERMGIRLG</sequence>
<dbReference type="OrthoDB" id="5367584at2759"/>
<dbReference type="Proteomes" id="UP000189580">
    <property type="component" value="Chromosome d"/>
</dbReference>
<proteinExistence type="predicted"/>
<evidence type="ECO:0000313" key="3">
    <source>
        <dbReference type="EMBL" id="ANB13727.1"/>
    </source>
</evidence>
<name>A0A161HKT1_9ASCO</name>
<feature type="compositionally biased region" description="Basic and acidic residues" evidence="2">
    <location>
        <begin position="373"/>
        <end position="399"/>
    </location>
</feature>
<dbReference type="AlphaFoldDB" id="A0A161HKT1"/>
<evidence type="ECO:0000256" key="1">
    <source>
        <dbReference type="SAM" id="Coils"/>
    </source>
</evidence>
<feature type="compositionally biased region" description="Polar residues" evidence="2">
    <location>
        <begin position="484"/>
        <end position="496"/>
    </location>
</feature>
<feature type="compositionally biased region" description="Basic and acidic residues" evidence="2">
    <location>
        <begin position="219"/>
        <end position="257"/>
    </location>
</feature>
<organism evidence="3 4">
    <name type="scientific">Sugiyamaella lignohabitans</name>
    <dbReference type="NCBI Taxonomy" id="796027"/>
    <lineage>
        <taxon>Eukaryota</taxon>
        <taxon>Fungi</taxon>
        <taxon>Dikarya</taxon>
        <taxon>Ascomycota</taxon>
        <taxon>Saccharomycotina</taxon>
        <taxon>Dipodascomycetes</taxon>
        <taxon>Dipodascales</taxon>
        <taxon>Trichomonascaceae</taxon>
        <taxon>Sugiyamaella</taxon>
    </lineage>
</organism>
<feature type="compositionally biased region" description="Polar residues" evidence="2">
    <location>
        <begin position="525"/>
        <end position="537"/>
    </location>
</feature>
<feature type="compositionally biased region" description="Basic and acidic residues" evidence="2">
    <location>
        <begin position="612"/>
        <end position="630"/>
    </location>
</feature>
<feature type="region of interest" description="Disordered" evidence="2">
    <location>
        <begin position="183"/>
        <end position="302"/>
    </location>
</feature>
<feature type="compositionally biased region" description="Basic and acidic residues" evidence="2">
    <location>
        <begin position="444"/>
        <end position="462"/>
    </location>
</feature>
<feature type="coiled-coil region" evidence="1">
    <location>
        <begin position="761"/>
        <end position="878"/>
    </location>
</feature>
<dbReference type="RefSeq" id="XP_018736204.1">
    <property type="nucleotide sequence ID" value="XM_018881758.1"/>
</dbReference>
<dbReference type="InterPro" id="IPR024312">
    <property type="entry name" value="TACC_fungi"/>
</dbReference>
<feature type="region of interest" description="Disordered" evidence="2">
    <location>
        <begin position="359"/>
        <end position="399"/>
    </location>
</feature>
<feature type="compositionally biased region" description="Polar residues" evidence="2">
    <location>
        <begin position="505"/>
        <end position="518"/>
    </location>
</feature>
<dbReference type="KEGG" id="slb:AWJ20_4671"/>
<accession>A0A161HKT1</accession>
<feature type="region of interest" description="Disordered" evidence="2">
    <location>
        <begin position="1"/>
        <end position="63"/>
    </location>
</feature>